<protein>
    <submittedName>
        <fullName evidence="1">Uncharacterized protein</fullName>
    </submittedName>
</protein>
<comment type="caution">
    <text evidence="1">The sequence shown here is derived from an EMBL/GenBank/DDBJ whole genome shotgun (WGS) entry which is preliminary data.</text>
</comment>
<proteinExistence type="predicted"/>
<reference evidence="2" key="1">
    <citation type="journal article" date="2019" name="Int. J. Syst. Evol. Microbiol.">
        <title>The Global Catalogue of Microorganisms (GCM) 10K type strain sequencing project: providing services to taxonomists for standard genome sequencing and annotation.</title>
        <authorList>
            <consortium name="The Broad Institute Genomics Platform"/>
            <consortium name="The Broad Institute Genome Sequencing Center for Infectious Disease"/>
            <person name="Wu L."/>
            <person name="Ma J."/>
        </authorList>
    </citation>
    <scope>NUCLEOTIDE SEQUENCE [LARGE SCALE GENOMIC DNA]</scope>
    <source>
        <strain evidence="2">NBRC 106593</strain>
    </source>
</reference>
<dbReference type="RefSeq" id="WP_291523204.1">
    <property type="nucleotide sequence ID" value="NZ_JBHSWJ010000002.1"/>
</dbReference>
<dbReference type="EMBL" id="JBHSWJ010000002">
    <property type="protein sequence ID" value="MFC6714365.1"/>
    <property type="molecule type" value="Genomic_DNA"/>
</dbReference>
<organism evidence="1 2">
    <name type="scientific">Branchiibius cervicis</name>
    <dbReference type="NCBI Taxonomy" id="908252"/>
    <lineage>
        <taxon>Bacteria</taxon>
        <taxon>Bacillati</taxon>
        <taxon>Actinomycetota</taxon>
        <taxon>Actinomycetes</taxon>
        <taxon>Micrococcales</taxon>
        <taxon>Dermacoccaceae</taxon>
        <taxon>Branchiibius</taxon>
    </lineage>
</organism>
<evidence type="ECO:0000313" key="2">
    <source>
        <dbReference type="Proteomes" id="UP001596356"/>
    </source>
</evidence>
<dbReference type="Proteomes" id="UP001596356">
    <property type="component" value="Unassembled WGS sequence"/>
</dbReference>
<accession>A0ABW2AU22</accession>
<evidence type="ECO:0000313" key="1">
    <source>
        <dbReference type="EMBL" id="MFC6714365.1"/>
    </source>
</evidence>
<name>A0ABW2AU22_9MICO</name>
<keyword evidence="2" id="KW-1185">Reference proteome</keyword>
<sequence length="178" mass="18863">MALLTSQIDGDGDPMLPVHPDGARWQFVMLFGDRMQAVADTATELLPLVVAGYDHIAADDIESAFLARFDHAAGVAAFVQHSALQAAIDSGYQLDDDVATTAMMSPKTDPLPGPVLGRAGVWDEPVPLVLVASHYAPYTELAAPSGDGVILVDPYTEKGYLAGLDQLGLVTFRELSLV</sequence>
<gene>
    <name evidence="1" type="ORF">ACFQBT_11280</name>
</gene>